<evidence type="ECO:0000313" key="1">
    <source>
        <dbReference type="EMBL" id="GAA3595098.1"/>
    </source>
</evidence>
<accession>A0ABP6Z170</accession>
<comment type="caution">
    <text evidence="1">The sequence shown here is derived from an EMBL/GenBank/DDBJ whole genome shotgun (WGS) entry which is preliminary data.</text>
</comment>
<dbReference type="EMBL" id="BAABCE010000037">
    <property type="protein sequence ID" value="GAA3595098.1"/>
    <property type="molecule type" value="Genomic_DNA"/>
</dbReference>
<protein>
    <submittedName>
        <fullName evidence="1">Uncharacterized protein</fullName>
    </submittedName>
</protein>
<dbReference type="RefSeq" id="WP_346186701.1">
    <property type="nucleotide sequence ID" value="NZ_BAABCE010000037.1"/>
</dbReference>
<keyword evidence="2" id="KW-1185">Reference proteome</keyword>
<name>A0ABP6Z170_9ACTN</name>
<gene>
    <name evidence="1" type="ORF">GCM10022295_90430</name>
</gene>
<reference evidence="2" key="1">
    <citation type="journal article" date="2019" name="Int. J. Syst. Evol. Microbiol.">
        <title>The Global Catalogue of Microorganisms (GCM) 10K type strain sequencing project: providing services to taxonomists for standard genome sequencing and annotation.</title>
        <authorList>
            <consortium name="The Broad Institute Genomics Platform"/>
            <consortium name="The Broad Institute Genome Sequencing Center for Infectious Disease"/>
            <person name="Wu L."/>
            <person name="Ma J."/>
        </authorList>
    </citation>
    <scope>NUCLEOTIDE SEQUENCE [LARGE SCALE GENOMIC DNA]</scope>
    <source>
        <strain evidence="2">JCM 17656</strain>
    </source>
</reference>
<evidence type="ECO:0000313" key="2">
    <source>
        <dbReference type="Proteomes" id="UP001500707"/>
    </source>
</evidence>
<dbReference type="Proteomes" id="UP001500707">
    <property type="component" value="Unassembled WGS sequence"/>
</dbReference>
<organism evidence="1 2">
    <name type="scientific">Streptomyces osmaniensis</name>
    <dbReference type="NCBI Taxonomy" id="593134"/>
    <lineage>
        <taxon>Bacteria</taxon>
        <taxon>Bacillati</taxon>
        <taxon>Actinomycetota</taxon>
        <taxon>Actinomycetes</taxon>
        <taxon>Kitasatosporales</taxon>
        <taxon>Streptomycetaceae</taxon>
        <taxon>Streptomyces</taxon>
    </lineage>
</organism>
<proteinExistence type="predicted"/>
<sequence length="72" mass="7461">MNAADFLDRARKALRTRDGISKPSSTQLAEADVYARIAQAHALDRMAAALEALAGDVAPAPAAVGPAIHHSV</sequence>